<keyword evidence="4" id="KW-0349">Heme</keyword>
<accession>A0A8H5G6R4</accession>
<evidence type="ECO:0000256" key="1">
    <source>
        <dbReference type="ARBA" id="ARBA00007119"/>
    </source>
</evidence>
<dbReference type="PANTHER" id="PTHR28657">
    <property type="entry name" value="INDOLEAMINE 2,3-DIOXYGENASE"/>
    <property type="match status" value="1"/>
</dbReference>
<evidence type="ECO:0000256" key="2">
    <source>
        <dbReference type="ARBA" id="ARBA00022723"/>
    </source>
</evidence>
<dbReference type="InterPro" id="IPR037217">
    <property type="entry name" value="Trp/Indoleamine_2_3_dOase-like"/>
</dbReference>
<evidence type="ECO:0000313" key="5">
    <source>
        <dbReference type="EMBL" id="KAF5359428.1"/>
    </source>
</evidence>
<dbReference type="OrthoDB" id="540174at2759"/>
<dbReference type="Pfam" id="PF01231">
    <property type="entry name" value="IDO"/>
    <property type="match status" value="1"/>
</dbReference>
<feature type="binding site" description="proximal binding residue" evidence="4">
    <location>
        <position position="415"/>
    </location>
    <ligand>
        <name>heme b</name>
        <dbReference type="ChEBI" id="CHEBI:60344"/>
    </ligand>
    <ligandPart>
        <name>Fe</name>
        <dbReference type="ChEBI" id="CHEBI:18248"/>
    </ligandPart>
</feature>
<reference evidence="5 6" key="1">
    <citation type="journal article" date="2020" name="ISME J.">
        <title>Uncovering the hidden diversity of litter-decomposition mechanisms in mushroom-forming fungi.</title>
        <authorList>
            <person name="Floudas D."/>
            <person name="Bentzer J."/>
            <person name="Ahren D."/>
            <person name="Johansson T."/>
            <person name="Persson P."/>
            <person name="Tunlid A."/>
        </authorList>
    </citation>
    <scope>NUCLEOTIDE SEQUENCE [LARGE SCALE GENOMIC DNA]</scope>
    <source>
        <strain evidence="5 6">CBS 146.42</strain>
    </source>
</reference>
<organism evidence="5 6">
    <name type="scientific">Leucocoprinus leucothites</name>
    <dbReference type="NCBI Taxonomy" id="201217"/>
    <lineage>
        <taxon>Eukaryota</taxon>
        <taxon>Fungi</taxon>
        <taxon>Dikarya</taxon>
        <taxon>Basidiomycota</taxon>
        <taxon>Agaricomycotina</taxon>
        <taxon>Agaricomycetes</taxon>
        <taxon>Agaricomycetidae</taxon>
        <taxon>Agaricales</taxon>
        <taxon>Agaricineae</taxon>
        <taxon>Agaricaceae</taxon>
        <taxon>Leucocoprinus</taxon>
    </lineage>
</organism>
<dbReference type="GO" id="GO:0019441">
    <property type="term" value="P:L-tryptophan catabolic process to kynurenine"/>
    <property type="evidence" value="ECO:0007669"/>
    <property type="project" value="InterPro"/>
</dbReference>
<keyword evidence="6" id="KW-1185">Reference proteome</keyword>
<keyword evidence="2 4" id="KW-0479">Metal-binding</keyword>
<evidence type="ECO:0000256" key="4">
    <source>
        <dbReference type="PIRSR" id="PIRSR600898-1"/>
    </source>
</evidence>
<proteinExistence type="inferred from homology"/>
<comment type="caution">
    <text evidence="5">The sequence shown here is derived from an EMBL/GenBank/DDBJ whole genome shotgun (WGS) entry which is preliminary data.</text>
</comment>
<name>A0A8H5G6R4_9AGAR</name>
<dbReference type="SUPFAM" id="SSF140959">
    <property type="entry name" value="Indolic compounds 2,3-dioxygenase-like"/>
    <property type="match status" value="1"/>
</dbReference>
<gene>
    <name evidence="5" type="ORF">D9756_003642</name>
</gene>
<keyword evidence="3 4" id="KW-0408">Iron</keyword>
<protein>
    <recommendedName>
        <fullName evidence="7">Indoleamine 2,3-dioxygenase</fullName>
    </recommendedName>
</protein>
<dbReference type="GO" id="GO:0033754">
    <property type="term" value="F:indoleamine 2,3-dioxygenase activity"/>
    <property type="evidence" value="ECO:0007669"/>
    <property type="project" value="TreeGrafter"/>
</dbReference>
<dbReference type="GO" id="GO:0005737">
    <property type="term" value="C:cytoplasm"/>
    <property type="evidence" value="ECO:0007669"/>
    <property type="project" value="TreeGrafter"/>
</dbReference>
<dbReference type="PANTHER" id="PTHR28657:SF5">
    <property type="entry name" value="INDOLEAMINE 2,3-DIOXYGENASE"/>
    <property type="match status" value="1"/>
</dbReference>
<dbReference type="InterPro" id="IPR000898">
    <property type="entry name" value="Indolamine_dOase"/>
</dbReference>
<sequence>MSFGNLPSNHFLAQPRPDTFQSLQSGLVDTTTLAAHDFDVDNRTGFMPPQPPLPRLPPAWESWEVNLDVAVSQRIQLAERVEKMEASQMLMETGKSRSWRDNVAQMPLLPIEELKRSERALRRAHHVLAWLLHFYVHTIPSHEPIIIPRPLTIPLLQISAQLQLPPVVTYSDDVLYNWAHKEPRDGSHYYDDIPKIDSLLCQTTFTGTTDEEEFYLTSARIELRGNEALELMRMSMDEAFVGDDIAIRRITGYLQQIAVVIQDLRTLLMNVKDGVDVQVFYDEIRPWFRGVDSDPFGRQWTFEGRDEVEGWTEMPETSGASAGQSSLIQALDIYLGVDAEAPETSFMAHSSNKSFQERMRAYMPRHHRAFLNHLRANPRPLRQVVERAVEEEGSTAILEAYNAALKSLKEFRDAHMIIVALYIIGPARRAGKGLGGLGIPEKVESRVNVHDKQMMERAFKEANGPEELKGTGGTDLVKFLKGVRDQTAYTYLQG</sequence>
<dbReference type="GO" id="GO:0020037">
    <property type="term" value="F:heme binding"/>
    <property type="evidence" value="ECO:0007669"/>
    <property type="project" value="InterPro"/>
</dbReference>
<dbReference type="Gene3D" id="1.20.58.480">
    <property type="match status" value="1"/>
</dbReference>
<dbReference type="Proteomes" id="UP000559027">
    <property type="component" value="Unassembled WGS sequence"/>
</dbReference>
<dbReference type="GO" id="GO:0046872">
    <property type="term" value="F:metal ion binding"/>
    <property type="evidence" value="ECO:0007669"/>
    <property type="project" value="UniProtKB-KW"/>
</dbReference>
<evidence type="ECO:0000256" key="3">
    <source>
        <dbReference type="ARBA" id="ARBA00023004"/>
    </source>
</evidence>
<dbReference type="GO" id="GO:0034354">
    <property type="term" value="P:'de novo' NAD+ biosynthetic process from L-tryptophan"/>
    <property type="evidence" value="ECO:0007669"/>
    <property type="project" value="TreeGrafter"/>
</dbReference>
<evidence type="ECO:0008006" key="7">
    <source>
        <dbReference type="Google" id="ProtNLM"/>
    </source>
</evidence>
<evidence type="ECO:0000313" key="6">
    <source>
        <dbReference type="Proteomes" id="UP000559027"/>
    </source>
</evidence>
<dbReference type="EMBL" id="JAACJO010000004">
    <property type="protein sequence ID" value="KAF5359428.1"/>
    <property type="molecule type" value="Genomic_DNA"/>
</dbReference>
<comment type="similarity">
    <text evidence="1">Belongs to the indoleamine 2,3-dioxygenase family.</text>
</comment>
<dbReference type="AlphaFoldDB" id="A0A8H5G6R4"/>